<dbReference type="PANTHER" id="PTHR14097">
    <property type="entry name" value="OXIDOREDUCTASE HTATIP2"/>
    <property type="match status" value="1"/>
</dbReference>
<protein>
    <submittedName>
        <fullName evidence="2">NADH dehydrogenase</fullName>
    </submittedName>
</protein>
<dbReference type="EMBL" id="JWIC01000003">
    <property type="protein sequence ID" value="KID58831.1"/>
    <property type="molecule type" value="Genomic_DNA"/>
</dbReference>
<dbReference type="SUPFAM" id="SSF51735">
    <property type="entry name" value="NAD(P)-binding Rossmann-fold domains"/>
    <property type="match status" value="1"/>
</dbReference>
<accession>A0A0C1QDV1</accession>
<dbReference type="PANTHER" id="PTHR14097:SF7">
    <property type="entry name" value="OXIDOREDUCTASE HTATIP2"/>
    <property type="match status" value="1"/>
</dbReference>
<dbReference type="Pfam" id="PF13460">
    <property type="entry name" value="NAD_binding_10"/>
    <property type="match status" value="1"/>
</dbReference>
<comment type="caution">
    <text evidence="2">The sequence shown here is derived from an EMBL/GenBank/DDBJ whole genome shotgun (WGS) entry which is preliminary data.</text>
</comment>
<organism evidence="2 3">
    <name type="scientific">Pseudoalteromonas luteoviolacea</name>
    <dbReference type="NCBI Taxonomy" id="43657"/>
    <lineage>
        <taxon>Bacteria</taxon>
        <taxon>Pseudomonadati</taxon>
        <taxon>Pseudomonadota</taxon>
        <taxon>Gammaproteobacteria</taxon>
        <taxon>Alteromonadales</taxon>
        <taxon>Pseudoalteromonadaceae</taxon>
        <taxon>Pseudoalteromonas</taxon>
    </lineage>
</organism>
<name>A0A0C1QDV1_9GAMM</name>
<dbReference type="RefSeq" id="WP_039608000.1">
    <property type="nucleotide sequence ID" value="NZ_JWIC01000003.1"/>
</dbReference>
<dbReference type="AlphaFoldDB" id="A0A0C1QDV1"/>
<dbReference type="Proteomes" id="UP000031327">
    <property type="component" value="Unassembled WGS sequence"/>
</dbReference>
<gene>
    <name evidence="2" type="ORF">JF50_02960</name>
</gene>
<dbReference type="Gene3D" id="3.40.50.720">
    <property type="entry name" value="NAD(P)-binding Rossmann-like Domain"/>
    <property type="match status" value="1"/>
</dbReference>
<feature type="domain" description="NAD(P)-binding" evidence="1">
    <location>
        <begin position="8"/>
        <end position="134"/>
    </location>
</feature>
<evidence type="ECO:0000259" key="1">
    <source>
        <dbReference type="Pfam" id="PF13460"/>
    </source>
</evidence>
<dbReference type="InterPro" id="IPR016040">
    <property type="entry name" value="NAD(P)-bd_dom"/>
</dbReference>
<reference evidence="2 3" key="1">
    <citation type="submission" date="2014-12" db="EMBL/GenBank/DDBJ databases">
        <title>Draft Genome Sequence of Pseudoalteromonas luteoviolacea HI1.</title>
        <authorList>
            <person name="Asahina A.Y."/>
            <person name="Hadfield M.G."/>
        </authorList>
    </citation>
    <scope>NUCLEOTIDE SEQUENCE [LARGE SCALE GENOMIC DNA]</scope>
    <source>
        <strain evidence="2 3">HI1</strain>
    </source>
</reference>
<dbReference type="InterPro" id="IPR036291">
    <property type="entry name" value="NAD(P)-bd_dom_sf"/>
</dbReference>
<sequence>MKTAIVLGATGLIGKSLLQQLAEQAAVEKVVAITRRPVNYPSDKITNQVIDFDNLSQFAHIFRGDMLFSCLGTTKKQAGSIAKQRTVDLDYQLQVAQLAAQNQIKHYFLVSSSGANANSRSPYLQMKGELEQHVKPLHFDTVNIFQPSLLVGHRADTRIAETLGNYLLPTLCKLPWLKKYRPISGQQVAKKMVSVAMAEHKKTQTHALDVLFDC</sequence>
<evidence type="ECO:0000313" key="2">
    <source>
        <dbReference type="EMBL" id="KID58831.1"/>
    </source>
</evidence>
<proteinExistence type="predicted"/>
<dbReference type="OrthoDB" id="9798632at2"/>
<evidence type="ECO:0000313" key="3">
    <source>
        <dbReference type="Proteomes" id="UP000031327"/>
    </source>
</evidence>